<name>A0A131ZWR9_SARSC</name>
<accession>A0A131ZWR9</accession>
<dbReference type="AlphaFoldDB" id="A0A131ZWR9"/>
<dbReference type="GO" id="GO:0003735">
    <property type="term" value="F:structural constituent of ribosome"/>
    <property type="evidence" value="ECO:0007669"/>
    <property type="project" value="InterPro"/>
</dbReference>
<protein>
    <submittedName>
        <fullName evidence="2 3">Uncharacterized protein</fullName>
    </submittedName>
</protein>
<dbReference type="EMBL" id="JXLN01004507">
    <property type="protein sequence ID" value="KPM03282.1"/>
    <property type="molecule type" value="Genomic_DNA"/>
</dbReference>
<evidence type="ECO:0000313" key="1">
    <source>
        <dbReference type="EMBL" id="KAF7490746.1"/>
    </source>
</evidence>
<keyword evidence="4" id="KW-1185">Reference proteome</keyword>
<dbReference type="OrthoDB" id="16434at2759"/>
<evidence type="ECO:0000313" key="5">
    <source>
        <dbReference type="Proteomes" id="UP000616769"/>
    </source>
</evidence>
<reference evidence="1" key="3">
    <citation type="submission" date="2020-01" db="EMBL/GenBank/DDBJ databases">
        <authorList>
            <person name="Korhonen P.K.K."/>
            <person name="Guangxu M.G."/>
            <person name="Wang T.W."/>
            <person name="Stroehlein A.J.S."/>
            <person name="Young N.D."/>
            <person name="Ang C.-S.A."/>
            <person name="Fernando D.W.F."/>
            <person name="Lu H.L."/>
            <person name="Taylor S.T."/>
            <person name="Ehtesham M.E.M."/>
            <person name="Najaraj S.H.N."/>
            <person name="Harsha G.H.G."/>
            <person name="Madugundu A.M."/>
            <person name="Renuse S.R."/>
            <person name="Holt D.H."/>
            <person name="Pandey A.P."/>
            <person name="Papenfuss A.P."/>
            <person name="Gasser R.B.G."/>
            <person name="Fischer K.F."/>
        </authorList>
    </citation>
    <scope>NUCLEOTIDE SEQUENCE</scope>
    <source>
        <strain evidence="1">SSS_KF_BRIS2020</strain>
    </source>
</reference>
<evidence type="ECO:0000313" key="2">
    <source>
        <dbReference type="EMBL" id="KPM03282.1"/>
    </source>
</evidence>
<reference evidence="4" key="2">
    <citation type="journal article" date="2020" name="PLoS Negl. Trop. Dis.">
        <title>High-quality nuclear genome for Sarcoptes scabiei-A critical resource for a neglected parasite.</title>
        <authorList>
            <person name="Korhonen P.K."/>
            <person name="Gasser R.B."/>
            <person name="Ma G."/>
            <person name="Wang T."/>
            <person name="Stroehlein A.J."/>
            <person name="Young N.D."/>
            <person name="Ang C.S."/>
            <person name="Fernando D.D."/>
            <person name="Lu H.C."/>
            <person name="Taylor S."/>
            <person name="Reynolds S.L."/>
            <person name="Mofiz E."/>
            <person name="Najaraj S.H."/>
            <person name="Gowda H."/>
            <person name="Madugundu A."/>
            <person name="Renuse S."/>
            <person name="Holt D."/>
            <person name="Pandey A."/>
            <person name="Papenfuss A.T."/>
            <person name="Fischer K."/>
        </authorList>
    </citation>
    <scope>NUCLEOTIDE SEQUENCE [LARGE SCALE GENOMIC DNA]</scope>
</reference>
<dbReference type="PANTHER" id="PTHR28589:SF1">
    <property type="entry name" value="SMALL RIBOSOMAL SUBUNIT PROTEIN MS34"/>
    <property type="match status" value="1"/>
</dbReference>
<dbReference type="Proteomes" id="UP000070412">
    <property type="component" value="Unassembled WGS sequence"/>
</dbReference>
<evidence type="ECO:0000313" key="4">
    <source>
        <dbReference type="Proteomes" id="UP000070412"/>
    </source>
</evidence>
<gene>
    <name evidence="2" type="ORF">QR98_0017120</name>
    <name evidence="1" type="ORF">SSS_2901</name>
</gene>
<proteinExistence type="predicted"/>
<dbReference type="OMA" id="NPQMKVH"/>
<dbReference type="GO" id="GO:0005739">
    <property type="term" value="C:mitochondrion"/>
    <property type="evidence" value="ECO:0007669"/>
    <property type="project" value="InterPro"/>
</dbReference>
<evidence type="ECO:0000313" key="3">
    <source>
        <dbReference type="EnsemblMetazoa" id="KAF7490746.1"/>
    </source>
</evidence>
<reference evidence="2 5" key="1">
    <citation type="journal article" date="2015" name="Parasit. Vectors">
        <title>Draft genome of the scabies mite.</title>
        <authorList>
            <person name="Rider S.D.Jr."/>
            <person name="Morgan M.S."/>
            <person name="Arlian L.G."/>
        </authorList>
    </citation>
    <scope>NUCLEOTIDE SEQUENCE [LARGE SCALE GENOMIC DNA]</scope>
    <source>
        <strain evidence="2">Arlian Lab</strain>
    </source>
</reference>
<dbReference type="Pfam" id="PF16053">
    <property type="entry name" value="MRP-S34"/>
    <property type="match status" value="1"/>
</dbReference>
<dbReference type="PANTHER" id="PTHR28589">
    <property type="entry name" value="28S RIBOSOMAL PROTEIN S34, MITOCHONDRIAL"/>
    <property type="match status" value="1"/>
</dbReference>
<dbReference type="InterPro" id="IPR032053">
    <property type="entry name" value="Ribosomal_mS34"/>
</dbReference>
<sequence>MTRKVFIGKESSHLGKTAFQILANLKNFGIGRMLTRHEFDVFPEPSYHIVKRVQTHMDEELKYGIIWCETVIRGKKLPGIRPLKITYRPDFRLIPKNEEKKFLNCYTITDLGDQKNILPKFYQIPPLMKEWINRRVTNPEEHRENKSQKKIDLIPFVYQTSKESKRPDADLFWIANKVADEGETPTVEFDGKYCFNDDYLKHCTNF</sequence>
<dbReference type="EnsemblMetazoa" id="SSS_2901s_mrna">
    <property type="protein sequence ID" value="KAF7490746.1"/>
    <property type="gene ID" value="SSS_2901"/>
</dbReference>
<organism evidence="2 5">
    <name type="scientific">Sarcoptes scabiei</name>
    <name type="common">Itch mite</name>
    <name type="synonym">Acarus scabiei</name>
    <dbReference type="NCBI Taxonomy" id="52283"/>
    <lineage>
        <taxon>Eukaryota</taxon>
        <taxon>Metazoa</taxon>
        <taxon>Ecdysozoa</taxon>
        <taxon>Arthropoda</taxon>
        <taxon>Chelicerata</taxon>
        <taxon>Arachnida</taxon>
        <taxon>Acari</taxon>
        <taxon>Acariformes</taxon>
        <taxon>Sarcoptiformes</taxon>
        <taxon>Astigmata</taxon>
        <taxon>Psoroptidia</taxon>
        <taxon>Sarcoptoidea</taxon>
        <taxon>Sarcoptidae</taxon>
        <taxon>Sarcoptinae</taxon>
        <taxon>Sarcoptes</taxon>
    </lineage>
</organism>
<dbReference type="Proteomes" id="UP000616769">
    <property type="component" value="Unassembled WGS sequence"/>
</dbReference>
<reference evidence="3" key="4">
    <citation type="submission" date="2022-06" db="UniProtKB">
        <authorList>
            <consortium name="EnsemblMetazoa"/>
        </authorList>
    </citation>
    <scope>IDENTIFICATION</scope>
</reference>
<dbReference type="VEuPathDB" id="VectorBase:SSCA001646"/>
<dbReference type="EMBL" id="WVUK01000062">
    <property type="protein sequence ID" value="KAF7490746.1"/>
    <property type="molecule type" value="Genomic_DNA"/>
</dbReference>